<evidence type="ECO:0000256" key="1">
    <source>
        <dbReference type="ARBA" id="ARBA00001311"/>
    </source>
</evidence>
<dbReference type="Pfam" id="PF01425">
    <property type="entry name" value="Amidase"/>
    <property type="match status" value="1"/>
</dbReference>
<sequence length="485" mass="51103">MTINAFTDDALADHDAVALARLVRDGATTPRELAQAAIARANAVDPQLNAIAAHAPTVRYSSDTSAALFGVPTYVKDNTDVAGLPTNHGSEAFTATPAAKDGAYTTQFLSTGVSVLGKSRMPDFGFNASTEFMTAAPSRNPWNPDYSVGASSGGAAALVAAGVVPIAHGNDGGGSIRIPAAAAGLVGLKMSRDRHLNGETAKLLPVNMVSEGVLTRTVRDTAAFVAAAENHWRNKKLAPIGQVNGPAQRTLRVGLLFDSVTGGTLDADTRAAVEHTARLLEAAGHIVEPVGLPVDEQFADDFVLYWALLADVVVSTGRLMLDRSYDATKADGLLLGLRAHHRRNLHRTPGMLRRLRAVPNRYAASFARHDVLLSPVLAHTTPTLGYISPTVEFGDLIERLRHYVSYTPLNNIAGSPAISLPLGQTDAGLPIGVQLSAAYGDERTLLELAYLLEATSPFPRIENVTARRAETSSTASSESIPATIG</sequence>
<protein>
    <recommendedName>
        <fullName evidence="3">amidase</fullName>
        <ecNumber evidence="3">3.5.1.4</ecNumber>
    </recommendedName>
</protein>
<organism evidence="6 7">
    <name type="scientific">Gordonia asplenii</name>
    <dbReference type="NCBI Taxonomy" id="2725283"/>
    <lineage>
        <taxon>Bacteria</taxon>
        <taxon>Bacillati</taxon>
        <taxon>Actinomycetota</taxon>
        <taxon>Actinomycetes</taxon>
        <taxon>Mycobacteriales</taxon>
        <taxon>Gordoniaceae</taxon>
        <taxon>Gordonia</taxon>
    </lineage>
</organism>
<dbReference type="InterPro" id="IPR023631">
    <property type="entry name" value="Amidase_dom"/>
</dbReference>
<dbReference type="Proteomes" id="UP000550729">
    <property type="component" value="Unassembled WGS sequence"/>
</dbReference>
<keyword evidence="6" id="KW-0378">Hydrolase</keyword>
<dbReference type="InterPro" id="IPR036928">
    <property type="entry name" value="AS_sf"/>
</dbReference>
<comment type="caution">
    <text evidence="6">The sequence shown here is derived from an EMBL/GenBank/DDBJ whole genome shotgun (WGS) entry which is preliminary data.</text>
</comment>
<comment type="similarity">
    <text evidence="2">Belongs to the amidase family.</text>
</comment>
<feature type="region of interest" description="Disordered" evidence="4">
    <location>
        <begin position="466"/>
        <end position="485"/>
    </location>
</feature>
<keyword evidence="7" id="KW-1185">Reference proteome</keyword>
<dbReference type="InterPro" id="IPR000120">
    <property type="entry name" value="Amidase"/>
</dbReference>
<gene>
    <name evidence="6" type="ORF">HH308_28920</name>
</gene>
<dbReference type="Gene3D" id="3.90.1300.10">
    <property type="entry name" value="Amidase signature (AS) domain"/>
    <property type="match status" value="1"/>
</dbReference>
<evidence type="ECO:0000256" key="4">
    <source>
        <dbReference type="SAM" id="MobiDB-lite"/>
    </source>
</evidence>
<dbReference type="SUPFAM" id="SSF75304">
    <property type="entry name" value="Amidase signature (AS) enzymes"/>
    <property type="match status" value="1"/>
</dbReference>
<comment type="catalytic activity">
    <reaction evidence="1">
        <text>a monocarboxylic acid amide + H2O = a monocarboxylate + NH4(+)</text>
        <dbReference type="Rhea" id="RHEA:12020"/>
        <dbReference type="ChEBI" id="CHEBI:15377"/>
        <dbReference type="ChEBI" id="CHEBI:28938"/>
        <dbReference type="ChEBI" id="CHEBI:35757"/>
        <dbReference type="ChEBI" id="CHEBI:83628"/>
        <dbReference type="EC" id="3.5.1.4"/>
    </reaction>
</comment>
<dbReference type="AlphaFoldDB" id="A0A848LCG7"/>
<evidence type="ECO:0000313" key="7">
    <source>
        <dbReference type="Proteomes" id="UP000550729"/>
    </source>
</evidence>
<evidence type="ECO:0000313" key="6">
    <source>
        <dbReference type="EMBL" id="NMO05248.1"/>
    </source>
</evidence>
<dbReference type="GO" id="GO:0004040">
    <property type="term" value="F:amidase activity"/>
    <property type="evidence" value="ECO:0007669"/>
    <property type="project" value="UniProtKB-EC"/>
</dbReference>
<dbReference type="PANTHER" id="PTHR11895">
    <property type="entry name" value="TRANSAMIDASE"/>
    <property type="match status" value="1"/>
</dbReference>
<dbReference type="PANTHER" id="PTHR11895:SF7">
    <property type="entry name" value="GLUTAMYL-TRNA(GLN) AMIDOTRANSFERASE SUBUNIT A, MITOCHONDRIAL"/>
    <property type="match status" value="1"/>
</dbReference>
<dbReference type="PROSITE" id="PS00571">
    <property type="entry name" value="AMIDASES"/>
    <property type="match status" value="1"/>
</dbReference>
<name>A0A848LCG7_9ACTN</name>
<dbReference type="RefSeq" id="WP_170197753.1">
    <property type="nucleotide sequence ID" value="NZ_JABBNB010000058.1"/>
</dbReference>
<feature type="domain" description="Amidase" evidence="5">
    <location>
        <begin position="32"/>
        <end position="446"/>
    </location>
</feature>
<proteinExistence type="inferred from homology"/>
<dbReference type="InterPro" id="IPR020556">
    <property type="entry name" value="Amidase_CS"/>
</dbReference>
<dbReference type="EC" id="3.5.1.4" evidence="3"/>
<evidence type="ECO:0000256" key="2">
    <source>
        <dbReference type="ARBA" id="ARBA00009199"/>
    </source>
</evidence>
<evidence type="ECO:0000259" key="5">
    <source>
        <dbReference type="Pfam" id="PF01425"/>
    </source>
</evidence>
<reference evidence="6 7" key="1">
    <citation type="submission" date="2020-04" db="EMBL/GenBank/DDBJ databases">
        <title>Gordonia sp. nov. TBRC 11910.</title>
        <authorList>
            <person name="Suriyachadkun C."/>
        </authorList>
    </citation>
    <scope>NUCLEOTIDE SEQUENCE [LARGE SCALE GENOMIC DNA]</scope>
    <source>
        <strain evidence="6 7">TBRC 11910</strain>
    </source>
</reference>
<dbReference type="NCBIfam" id="NF005899">
    <property type="entry name" value="PRK07869.1"/>
    <property type="match status" value="1"/>
</dbReference>
<dbReference type="EMBL" id="JABBNB010000058">
    <property type="protein sequence ID" value="NMO05248.1"/>
    <property type="molecule type" value="Genomic_DNA"/>
</dbReference>
<evidence type="ECO:0000256" key="3">
    <source>
        <dbReference type="ARBA" id="ARBA00012922"/>
    </source>
</evidence>
<accession>A0A848LCG7</accession>